<evidence type="ECO:0008006" key="4">
    <source>
        <dbReference type="Google" id="ProtNLM"/>
    </source>
</evidence>
<feature type="compositionally biased region" description="Basic residues" evidence="1">
    <location>
        <begin position="218"/>
        <end position="228"/>
    </location>
</feature>
<dbReference type="AlphaFoldDB" id="U2V4M4"/>
<name>U2V4M4_9ACTN</name>
<dbReference type="PANTHER" id="PTHR35004:SF8">
    <property type="entry name" value="TRANSPOSASE RV3428C-RELATED"/>
    <property type="match status" value="1"/>
</dbReference>
<feature type="non-terminal residue" evidence="2">
    <location>
        <position position="376"/>
    </location>
</feature>
<dbReference type="EMBL" id="AWEZ01000014">
    <property type="protein sequence ID" value="ERL10292.1"/>
    <property type="molecule type" value="Genomic_DNA"/>
</dbReference>
<accession>U2V4M4</accession>
<feature type="compositionally biased region" description="Basic and acidic residues" evidence="1">
    <location>
        <begin position="269"/>
        <end position="293"/>
    </location>
</feature>
<gene>
    <name evidence="2" type="ORF">HMPREF1316_2695</name>
</gene>
<feature type="compositionally biased region" description="Basic and acidic residues" evidence="1">
    <location>
        <begin position="10"/>
        <end position="19"/>
    </location>
</feature>
<organism evidence="2 3">
    <name type="scientific">Olsenella profusa F0195</name>
    <dbReference type="NCBI Taxonomy" id="1125712"/>
    <lineage>
        <taxon>Bacteria</taxon>
        <taxon>Bacillati</taxon>
        <taxon>Actinomycetota</taxon>
        <taxon>Coriobacteriia</taxon>
        <taxon>Coriobacteriales</taxon>
        <taxon>Atopobiaceae</taxon>
        <taxon>Olsenella</taxon>
    </lineage>
</organism>
<dbReference type="RefSeq" id="WP_021725197.1">
    <property type="nucleotide sequence ID" value="NZ_AWEZ01000014.1"/>
</dbReference>
<feature type="region of interest" description="Disordered" evidence="1">
    <location>
        <begin position="1"/>
        <end position="52"/>
    </location>
</feature>
<evidence type="ECO:0000256" key="1">
    <source>
        <dbReference type="SAM" id="MobiDB-lite"/>
    </source>
</evidence>
<dbReference type="PANTHER" id="PTHR35004">
    <property type="entry name" value="TRANSPOSASE RV3428C-RELATED"/>
    <property type="match status" value="1"/>
</dbReference>
<feature type="region of interest" description="Disordered" evidence="1">
    <location>
        <begin position="70"/>
        <end position="123"/>
    </location>
</feature>
<dbReference type="eggNOG" id="COG4584">
    <property type="taxonomic scope" value="Bacteria"/>
</dbReference>
<reference evidence="2 3" key="1">
    <citation type="submission" date="2013-08" db="EMBL/GenBank/DDBJ databases">
        <authorList>
            <person name="Durkin A.S."/>
            <person name="Haft D.R."/>
            <person name="McCorrison J."/>
            <person name="Torralba M."/>
            <person name="Gillis M."/>
            <person name="Haft D.H."/>
            <person name="Methe B."/>
            <person name="Sutton G."/>
            <person name="Nelson K.E."/>
        </authorList>
    </citation>
    <scope>NUCLEOTIDE SEQUENCE [LARGE SCALE GENOMIC DNA]</scope>
    <source>
        <strain evidence="2 3">F0195</strain>
    </source>
</reference>
<feature type="compositionally biased region" description="Basic and acidic residues" evidence="1">
    <location>
        <begin position="38"/>
        <end position="52"/>
    </location>
</feature>
<evidence type="ECO:0000313" key="2">
    <source>
        <dbReference type="EMBL" id="ERL10292.1"/>
    </source>
</evidence>
<keyword evidence="3" id="KW-1185">Reference proteome</keyword>
<dbReference type="OrthoDB" id="2065409at2"/>
<feature type="region of interest" description="Disordered" evidence="1">
    <location>
        <begin position="255"/>
        <end position="306"/>
    </location>
</feature>
<proteinExistence type="predicted"/>
<feature type="region of interest" description="Disordered" evidence="1">
    <location>
        <begin position="355"/>
        <end position="376"/>
    </location>
</feature>
<comment type="caution">
    <text evidence="2">The sequence shown here is derived from an EMBL/GenBank/DDBJ whole genome shotgun (WGS) entry which is preliminary data.</text>
</comment>
<sequence>MAVSPGGQGDVRRTDRDGVPRAQMARKMHLSRNAVAKYADRQDMSPEPPVPRERAHLATDAMAAWIDSVPEADPSAPKRRRHTARRTYDRAVAERGCAGSHSSVRRHVARRREGHATGPREGYLGLEWAPGTAQVDFGDSEAVIAGAPATLKLPAATLPHPSARLCVALACERAEVFRAGLRMIFEWAGRAPRTLVPGDATEAGGMASGKIVEPRPLSRSRAHCRREGRHRDPHSGNEGGPVESAVGLLRRNLPVPVPEAASPDGPSEVPHEGCERTSGRSEGREGKPTREAFAEDPAGMPALPGAPFDAVRWQRAKSDRRGYVRIDGNPCCAGPAWHDRGPVVGVRAETVEVPADRGRHVATPPRSFGRGGRAKP</sequence>
<dbReference type="STRING" id="1125712.HMPREF1316_2695"/>
<feature type="region of interest" description="Disordered" evidence="1">
    <location>
        <begin position="213"/>
        <end position="243"/>
    </location>
</feature>
<feature type="compositionally biased region" description="Basic residues" evidence="1">
    <location>
        <begin position="103"/>
        <end position="113"/>
    </location>
</feature>
<dbReference type="Proteomes" id="UP000016638">
    <property type="component" value="Unassembled WGS sequence"/>
</dbReference>
<evidence type="ECO:0000313" key="3">
    <source>
        <dbReference type="Proteomes" id="UP000016638"/>
    </source>
</evidence>
<protein>
    <recommendedName>
        <fullName evidence="4">Integrase core domain protein</fullName>
    </recommendedName>
</protein>